<evidence type="ECO:0000313" key="1">
    <source>
        <dbReference type="EMBL" id="JAD70084.1"/>
    </source>
</evidence>
<sequence>MGTANKAICCAVLINVGDYTASDRLHG</sequence>
<reference evidence="1" key="1">
    <citation type="submission" date="2014-09" db="EMBL/GenBank/DDBJ databases">
        <authorList>
            <person name="Magalhaes I.L.F."/>
            <person name="Oliveira U."/>
            <person name="Santos F.R."/>
            <person name="Vidigal T.H.D.A."/>
            <person name="Brescovit A.D."/>
            <person name="Santos A.J."/>
        </authorList>
    </citation>
    <scope>NUCLEOTIDE SEQUENCE</scope>
    <source>
        <tissue evidence="1">Shoot tissue taken approximately 20 cm above the soil surface</tissue>
    </source>
</reference>
<protein>
    <submittedName>
        <fullName evidence="1">Uncharacterized protein</fullName>
    </submittedName>
</protein>
<dbReference type="EMBL" id="GBRH01227811">
    <property type="protein sequence ID" value="JAD70084.1"/>
    <property type="molecule type" value="Transcribed_RNA"/>
</dbReference>
<dbReference type="AlphaFoldDB" id="A0A0A9C1D1"/>
<reference evidence="1" key="2">
    <citation type="journal article" date="2015" name="Data Brief">
        <title>Shoot transcriptome of the giant reed, Arundo donax.</title>
        <authorList>
            <person name="Barrero R.A."/>
            <person name="Guerrero F.D."/>
            <person name="Moolhuijzen P."/>
            <person name="Goolsby J.A."/>
            <person name="Tidwell J."/>
            <person name="Bellgard S.E."/>
            <person name="Bellgard M.I."/>
        </authorList>
    </citation>
    <scope>NUCLEOTIDE SEQUENCE</scope>
    <source>
        <tissue evidence="1">Shoot tissue taken approximately 20 cm above the soil surface</tissue>
    </source>
</reference>
<accession>A0A0A9C1D1</accession>
<name>A0A0A9C1D1_ARUDO</name>
<proteinExistence type="predicted"/>
<organism evidence="1">
    <name type="scientific">Arundo donax</name>
    <name type="common">Giant reed</name>
    <name type="synonym">Donax arundinaceus</name>
    <dbReference type="NCBI Taxonomy" id="35708"/>
    <lineage>
        <taxon>Eukaryota</taxon>
        <taxon>Viridiplantae</taxon>
        <taxon>Streptophyta</taxon>
        <taxon>Embryophyta</taxon>
        <taxon>Tracheophyta</taxon>
        <taxon>Spermatophyta</taxon>
        <taxon>Magnoliopsida</taxon>
        <taxon>Liliopsida</taxon>
        <taxon>Poales</taxon>
        <taxon>Poaceae</taxon>
        <taxon>PACMAD clade</taxon>
        <taxon>Arundinoideae</taxon>
        <taxon>Arundineae</taxon>
        <taxon>Arundo</taxon>
    </lineage>
</organism>